<dbReference type="SUPFAM" id="SSF102114">
    <property type="entry name" value="Radical SAM enzymes"/>
    <property type="match status" value="1"/>
</dbReference>
<dbReference type="Pfam" id="PF04055">
    <property type="entry name" value="Radical_SAM"/>
    <property type="match status" value="1"/>
</dbReference>
<dbReference type="Proteomes" id="UP000221961">
    <property type="component" value="Chromosome"/>
</dbReference>
<dbReference type="AlphaFoldDB" id="A0A291RUT0"/>
<dbReference type="InterPro" id="IPR050377">
    <property type="entry name" value="Radical_SAM_PqqE_MftC-like"/>
</dbReference>
<keyword evidence="3" id="KW-0408">Iron</keyword>
<dbReference type="EMBL" id="CP023778">
    <property type="protein sequence ID" value="ATL71286.1"/>
    <property type="molecule type" value="Genomic_DNA"/>
</dbReference>
<evidence type="ECO:0000256" key="4">
    <source>
        <dbReference type="ARBA" id="ARBA00023014"/>
    </source>
</evidence>
<reference evidence="6 7" key="1">
    <citation type="submission" date="2017-10" db="EMBL/GenBank/DDBJ databases">
        <title>Comparative genomics between pathogenic Norcardia.</title>
        <authorList>
            <person name="Zeng L."/>
        </authorList>
    </citation>
    <scope>NUCLEOTIDE SEQUENCE [LARGE SCALE GENOMIC DNA]</scope>
    <source>
        <strain evidence="6 7">NC_YFY_NT001</strain>
    </source>
</reference>
<dbReference type="InterPro" id="IPR013785">
    <property type="entry name" value="Aldolase_TIM"/>
</dbReference>
<dbReference type="InterPro" id="IPR007197">
    <property type="entry name" value="rSAM"/>
</dbReference>
<dbReference type="CDD" id="cd01335">
    <property type="entry name" value="Radical_SAM"/>
    <property type="match status" value="1"/>
</dbReference>
<accession>A0A291RUT0</accession>
<dbReference type="KEGG" id="ntp:CRH09_39085"/>
<evidence type="ECO:0000313" key="6">
    <source>
        <dbReference type="EMBL" id="ATL71286.1"/>
    </source>
</evidence>
<sequence length="459" mass="50403">MIATAIAAADRFLHADSGLGELYGEVTAQAPDDHGVRAALACHLAAPHTAADQLAAMVGADVDSVCAAYRFARSSHAVARLVGSWFYPHRMRWAFAAGTVGEWQRRPEIPAAIKARRPVLAETVEVHPTWGTCNYRCRMCLWSDQQTLTYATKQLDTGGLMHVDEWLQVLTDLSRAGVRRLVVSGGGEALINPDLPQILCRAADLGFEIHMYTTGFSIRPGTALFDALLHCHRVRFSIHSPEPVTYDRIAGTRPGQHALDRVMNNLLALRDQREAVPALGIGFVIQPFNYEQILAMVDFAEDAETDWLDLRKDEVDVTEGLDTEQVESVRDQLRAVRARPSTNTRIDIGDELVALANGVTPDRSRTSECMARYFRPTIGAYGHLTPCDLKAEPRFAGTAYNLGSVKASRLLQVVEMSAGRRVLDDCTQCMPSSRTGNAIVHKLLADLDAGISLDEQPFA</sequence>
<evidence type="ECO:0000256" key="3">
    <source>
        <dbReference type="ARBA" id="ARBA00023004"/>
    </source>
</evidence>
<name>A0A291RUT0_9NOCA</name>
<dbReference type="PANTHER" id="PTHR11228">
    <property type="entry name" value="RADICAL SAM DOMAIN PROTEIN"/>
    <property type="match status" value="1"/>
</dbReference>
<evidence type="ECO:0000256" key="2">
    <source>
        <dbReference type="ARBA" id="ARBA00022723"/>
    </source>
</evidence>
<organism evidence="6 7">
    <name type="scientific">Nocardia terpenica</name>
    <dbReference type="NCBI Taxonomy" id="455432"/>
    <lineage>
        <taxon>Bacteria</taxon>
        <taxon>Bacillati</taxon>
        <taxon>Actinomycetota</taxon>
        <taxon>Actinomycetes</taxon>
        <taxon>Mycobacteriales</taxon>
        <taxon>Nocardiaceae</taxon>
        <taxon>Nocardia</taxon>
    </lineage>
</organism>
<keyword evidence="2" id="KW-0479">Metal-binding</keyword>
<dbReference type="GeneID" id="88363255"/>
<dbReference type="PROSITE" id="PS51918">
    <property type="entry name" value="RADICAL_SAM"/>
    <property type="match status" value="1"/>
</dbReference>
<dbReference type="SFLD" id="SFLDS00029">
    <property type="entry name" value="Radical_SAM"/>
    <property type="match status" value="1"/>
</dbReference>
<dbReference type="SFLD" id="SFLDG01067">
    <property type="entry name" value="SPASM/twitch_domain_containing"/>
    <property type="match status" value="1"/>
</dbReference>
<evidence type="ECO:0000313" key="7">
    <source>
        <dbReference type="Proteomes" id="UP000221961"/>
    </source>
</evidence>
<dbReference type="PANTHER" id="PTHR11228:SF7">
    <property type="entry name" value="PQQA PEPTIDE CYCLASE"/>
    <property type="match status" value="1"/>
</dbReference>
<dbReference type="GO" id="GO:0003824">
    <property type="term" value="F:catalytic activity"/>
    <property type="evidence" value="ECO:0007669"/>
    <property type="project" value="InterPro"/>
</dbReference>
<dbReference type="GO" id="GO:0046872">
    <property type="term" value="F:metal ion binding"/>
    <property type="evidence" value="ECO:0007669"/>
    <property type="project" value="UniProtKB-KW"/>
</dbReference>
<gene>
    <name evidence="6" type="ORF">CRH09_39085</name>
</gene>
<proteinExistence type="predicted"/>
<evidence type="ECO:0000256" key="1">
    <source>
        <dbReference type="ARBA" id="ARBA00022691"/>
    </source>
</evidence>
<dbReference type="RefSeq" id="WP_098698165.1">
    <property type="nucleotide sequence ID" value="NZ_CP023778.1"/>
</dbReference>
<keyword evidence="1" id="KW-0949">S-adenosyl-L-methionine</keyword>
<dbReference type="InterPro" id="IPR058240">
    <property type="entry name" value="rSAM_sf"/>
</dbReference>
<evidence type="ECO:0000259" key="5">
    <source>
        <dbReference type="PROSITE" id="PS51918"/>
    </source>
</evidence>
<feature type="domain" description="Radical SAM core" evidence="5">
    <location>
        <begin position="116"/>
        <end position="351"/>
    </location>
</feature>
<keyword evidence="4" id="KW-0411">Iron-sulfur</keyword>
<dbReference type="GO" id="GO:0051536">
    <property type="term" value="F:iron-sulfur cluster binding"/>
    <property type="evidence" value="ECO:0007669"/>
    <property type="project" value="UniProtKB-KW"/>
</dbReference>
<protein>
    <recommendedName>
        <fullName evidence="5">Radical SAM core domain-containing protein</fullName>
    </recommendedName>
</protein>
<dbReference type="Gene3D" id="3.20.20.70">
    <property type="entry name" value="Aldolase class I"/>
    <property type="match status" value="1"/>
</dbReference>